<comment type="caution">
    <text evidence="1">The sequence shown here is derived from an EMBL/GenBank/DDBJ whole genome shotgun (WGS) entry which is preliminary data.</text>
</comment>
<evidence type="ECO:0000313" key="1">
    <source>
        <dbReference type="EMBL" id="MDC3983077.1"/>
    </source>
</evidence>
<dbReference type="RefSeq" id="WP_272423901.1">
    <property type="nucleotide sequence ID" value="NZ_JAGTJJ010000011.1"/>
</dbReference>
<sequence>MKNIIGYHNTEKMGYSLIDGKGPFTFYTRKPVQHLLGARVWAIAGEGQPRRYFLGGWFIVNEARPTDRDEFTNLVRGTEGKTFKPMIRLDQHAWFADFRKSQSNFSLGLLAAKDEFVRHLEALAAQATATKGRG</sequence>
<accession>A0A9X4AUB5</accession>
<dbReference type="Proteomes" id="UP001151081">
    <property type="component" value="Unassembled WGS sequence"/>
</dbReference>
<gene>
    <name evidence="1" type="ORF">KEG57_21370</name>
</gene>
<dbReference type="EMBL" id="JAGTJJ010000011">
    <property type="protein sequence ID" value="MDC3983077.1"/>
    <property type="molecule type" value="Genomic_DNA"/>
</dbReference>
<proteinExistence type="predicted"/>
<name>A0A9X4AUB5_9BACT</name>
<evidence type="ECO:0000313" key="2">
    <source>
        <dbReference type="Proteomes" id="UP001151081"/>
    </source>
</evidence>
<organism evidence="1 2">
    <name type="scientific">Polyangium jinanense</name>
    <dbReference type="NCBI Taxonomy" id="2829994"/>
    <lineage>
        <taxon>Bacteria</taxon>
        <taxon>Pseudomonadati</taxon>
        <taxon>Myxococcota</taxon>
        <taxon>Polyangia</taxon>
        <taxon>Polyangiales</taxon>
        <taxon>Polyangiaceae</taxon>
        <taxon>Polyangium</taxon>
    </lineage>
</organism>
<protein>
    <submittedName>
        <fullName evidence="1">Uncharacterized protein</fullName>
    </submittedName>
</protein>
<keyword evidence="2" id="KW-1185">Reference proteome</keyword>
<reference evidence="1 2" key="1">
    <citation type="submission" date="2021-04" db="EMBL/GenBank/DDBJ databases">
        <title>Genome analysis of Polyangium sp.</title>
        <authorList>
            <person name="Li Y."/>
            <person name="Wang J."/>
        </authorList>
    </citation>
    <scope>NUCLEOTIDE SEQUENCE [LARGE SCALE GENOMIC DNA]</scope>
    <source>
        <strain evidence="1 2">SDU14</strain>
    </source>
</reference>
<dbReference type="AlphaFoldDB" id="A0A9X4AUB5"/>